<reference evidence="8 9" key="1">
    <citation type="submission" date="2018-08" db="EMBL/GenBank/DDBJ databases">
        <title>Neisseria zalophi ATCC BAA-2455 complete genome.</title>
        <authorList>
            <person name="Veseli I.A."/>
            <person name="Buttler R."/>
            <person name="Mascarenhas dos Santos A.C."/>
            <person name="Pombert J.-F."/>
        </authorList>
    </citation>
    <scope>NUCLEOTIDE SEQUENCE [LARGE SCALE GENOMIC DNA]</scope>
    <source>
        <strain evidence="8 9">ATCC BAA-2455</strain>
    </source>
</reference>
<accession>A0A5J6PVI8</accession>
<dbReference type="PANTHER" id="PTHR36985">
    <property type="entry name" value="TRANSLOCATION AND ASSEMBLY MODULE SUBUNIT TAMB"/>
    <property type="match status" value="1"/>
</dbReference>
<keyword evidence="2 6" id="KW-0812">Transmembrane</keyword>
<gene>
    <name evidence="8" type="ORF">D0T92_09490</name>
</gene>
<evidence type="ECO:0000256" key="6">
    <source>
        <dbReference type="SAM" id="Phobius"/>
    </source>
</evidence>
<evidence type="ECO:0000256" key="3">
    <source>
        <dbReference type="ARBA" id="ARBA00022989"/>
    </source>
</evidence>
<proteinExistence type="predicted"/>
<dbReference type="PANTHER" id="PTHR36985:SF1">
    <property type="entry name" value="TRANSLOCATION AND ASSEMBLY MODULE SUBUNIT TAMB"/>
    <property type="match status" value="1"/>
</dbReference>
<feature type="region of interest" description="Disordered" evidence="5">
    <location>
        <begin position="1"/>
        <end position="33"/>
    </location>
</feature>
<evidence type="ECO:0000259" key="7">
    <source>
        <dbReference type="Pfam" id="PF04357"/>
    </source>
</evidence>
<keyword evidence="9" id="KW-1185">Reference proteome</keyword>
<dbReference type="KEGG" id="nzl:D0T92_09490"/>
<comment type="subcellular location">
    <subcellularLocation>
        <location evidence="1">Membrane</location>
        <topology evidence="1">Single-pass membrane protein</topology>
    </subcellularLocation>
</comment>
<evidence type="ECO:0000256" key="4">
    <source>
        <dbReference type="ARBA" id="ARBA00023136"/>
    </source>
</evidence>
<keyword evidence="4 6" id="KW-0472">Membrane</keyword>
<dbReference type="GO" id="GO:0005886">
    <property type="term" value="C:plasma membrane"/>
    <property type="evidence" value="ECO:0007669"/>
    <property type="project" value="InterPro"/>
</dbReference>
<evidence type="ECO:0000313" key="9">
    <source>
        <dbReference type="Proteomes" id="UP000325713"/>
    </source>
</evidence>
<feature type="domain" description="Translocation and assembly module TamB C-terminal" evidence="7">
    <location>
        <begin position="972"/>
        <end position="1304"/>
    </location>
</feature>
<keyword evidence="3 6" id="KW-1133">Transmembrane helix</keyword>
<name>A0A5J6PVI8_9NEIS</name>
<feature type="transmembrane region" description="Helical" evidence="6">
    <location>
        <begin position="42"/>
        <end position="65"/>
    </location>
</feature>
<organism evidence="8 9">
    <name type="scientific">Neisseria zalophi</name>
    <dbReference type="NCBI Taxonomy" id="640030"/>
    <lineage>
        <taxon>Bacteria</taxon>
        <taxon>Pseudomonadati</taxon>
        <taxon>Pseudomonadota</taxon>
        <taxon>Betaproteobacteria</taxon>
        <taxon>Neisseriales</taxon>
        <taxon>Neisseriaceae</taxon>
        <taxon>Neisseria</taxon>
    </lineage>
</organism>
<evidence type="ECO:0000256" key="2">
    <source>
        <dbReference type="ARBA" id="ARBA00022692"/>
    </source>
</evidence>
<dbReference type="Pfam" id="PF04357">
    <property type="entry name" value="TamB"/>
    <property type="match status" value="1"/>
</dbReference>
<dbReference type="OrthoDB" id="5288149at2"/>
<dbReference type="Proteomes" id="UP000325713">
    <property type="component" value="Chromosome"/>
</dbReference>
<sequence>MTEHHDTAESTPSEQTVQAVEQTAGSEPPEKKKGKKSRKFKVFAGLAATLFVFFVAVAAALVWLATTESGLRFGLYKIPSWFGVSIQSKTLQGTLWDGFKGDDWRIETEGADVDISRFDFDWQPNELMQKKLHIEHILAGDIQVVTKPTPPREEQPASGFPQSVSLPLEVMVDRLETGKISVGSSVDKQTVYLEKIGASYVYNHQLHNLKLTALQTPWTTLSGSATLGTKSPFSLNAIINGDGMLDNEPIVAANRFWGSLQDVQTDIRIDGDNVRLHVDSVLHPFAEKLNDKVELVQVVGFNINPKAFLPSLPKALLQFEAAVKPSFEEGLALQGSIDLLNPGAAAADAGGIPVRELKSAFFVDQNGLVNIDNAAAQLLQKGVVALAGDIDTAGQKLALGLALKNITAADVVEQSLEGSLNGTITVGGNFQNLETGWMLNTGNAVSDGLVQMQTDKQNGQQTLLFKNARIRPENGGVIQAEGSLELFKDQILQLVVTSNDFNPNRLNPQFPAGSVNGTINFAGELANQKYSGKMAFGPSTLSGVPLRGSADVVYEKAHLSRALTDILLGNNSIKTNGSFGKQGDRLNVDINAPDLARFGFGLNGLVTARGFIAGDMKTPEANLNGQARNLRVGNSIRVNDLDFNLQGSPDYTRPLNIELRGNNIAIAGEGAPTVIDTVDLAVNGTGRNHRIRGRGNMSLAGKPYQLNINAEGGLDEKQQWKGTLSTLDISGAFNLTLQNRMRLEAGSERVVMSAARWAAMGGSLNMENFVWDSRSGITTKGSASNLAMAQLHNFYEPPVQHNLVLSADWDLSYSNNARGYLNIRRQSGDIELPYRKQMLGLGALSLNTRFQNGRIDTTLNGVTGYGNIDGNLVINQQFGNDISLAPMSGQVRISAPDLERFRYFMPIGQSLRGNLLGVATIGGRVGDPQLNGTLNGDNLYYRNQDLGLILDNGVLRSRLQGQTWVIDQLRFHRGGSVELKGTVNMSNAAPDVDVDIVLDKYHALDKVNRRLTISGNAKMLYSQAQGITLTGALKADSGRFGLQKSSMPTLDEDVVVLGEVEKPVSTPLAINMNLTVDLNNSVRFSGVGLDVTLGGKLQLVSKPGESIQGIGTVTVVKGGYKAYGQDLDITKGSISFVGPLDQPNLNIRAERRQSPVGAGVEVLGNLGNPRVSLVANEAMSEKDKLSWLILNRASSGSDGDNAALSAAAGAFLAGSVNDRLGLVDEIGFTSKRSRNAQTGEMNPAEQVLTVGKQLTNDLYFGYEYGLNTSTQAVKLIYQLTRALQAVARVSSVSWGGEVKYSIRFD</sequence>
<dbReference type="EMBL" id="CP031700">
    <property type="protein sequence ID" value="QEY26739.1"/>
    <property type="molecule type" value="Genomic_DNA"/>
</dbReference>
<evidence type="ECO:0000313" key="8">
    <source>
        <dbReference type="EMBL" id="QEY26739.1"/>
    </source>
</evidence>
<evidence type="ECO:0000256" key="1">
    <source>
        <dbReference type="ARBA" id="ARBA00004167"/>
    </source>
</evidence>
<evidence type="ECO:0000256" key="5">
    <source>
        <dbReference type="SAM" id="MobiDB-lite"/>
    </source>
</evidence>
<feature type="compositionally biased region" description="Polar residues" evidence="5">
    <location>
        <begin position="9"/>
        <end position="24"/>
    </location>
</feature>
<dbReference type="RefSeq" id="WP_151052291.1">
    <property type="nucleotide sequence ID" value="NZ_CP031700.1"/>
</dbReference>
<dbReference type="GO" id="GO:0009306">
    <property type="term" value="P:protein secretion"/>
    <property type="evidence" value="ECO:0007669"/>
    <property type="project" value="InterPro"/>
</dbReference>
<protein>
    <submittedName>
        <fullName evidence="8">Translocation/assembly module TamB</fullName>
    </submittedName>
</protein>
<dbReference type="InterPro" id="IPR007452">
    <property type="entry name" value="TamB_C"/>
</dbReference>